<keyword evidence="4" id="KW-1185">Reference proteome</keyword>
<organism evidence="1 3">
    <name type="scientific">Citrobacter werkmanii</name>
    <dbReference type="NCBI Taxonomy" id="67827"/>
    <lineage>
        <taxon>Bacteria</taxon>
        <taxon>Pseudomonadati</taxon>
        <taxon>Pseudomonadota</taxon>
        <taxon>Gammaproteobacteria</taxon>
        <taxon>Enterobacterales</taxon>
        <taxon>Enterobacteriaceae</taxon>
        <taxon>Citrobacter</taxon>
        <taxon>Citrobacter freundii complex</taxon>
    </lineage>
</organism>
<comment type="caution">
    <text evidence="1">The sequence shown here is derived from an EMBL/GenBank/DDBJ whole genome shotgun (WGS) entry which is preliminary data.</text>
</comment>
<dbReference type="Proteomes" id="UP000837205">
    <property type="component" value="Unassembled WGS sequence"/>
</dbReference>
<evidence type="ECO:0000313" key="3">
    <source>
        <dbReference type="Proteomes" id="UP000834503"/>
    </source>
</evidence>
<evidence type="ECO:0000313" key="4">
    <source>
        <dbReference type="Proteomes" id="UP000837205"/>
    </source>
</evidence>
<dbReference type="EMBL" id="CAIIUA010000001">
    <property type="protein sequence ID" value="CAC9175206.1"/>
    <property type="molecule type" value="Genomic_DNA"/>
</dbReference>
<dbReference type="InterPro" id="IPR021530">
    <property type="entry name" value="AllH-like"/>
</dbReference>
<dbReference type="Proteomes" id="UP000834503">
    <property type="component" value="Unassembled WGS sequence"/>
</dbReference>
<dbReference type="Pfam" id="PF11392">
    <property type="entry name" value="AllH"/>
    <property type="match status" value="1"/>
</dbReference>
<evidence type="ECO:0000313" key="2">
    <source>
        <dbReference type="EMBL" id="CAC9175206.1"/>
    </source>
</evidence>
<proteinExistence type="predicted"/>
<sequence length="265" mass="29333">MNLLIPDQQRLLTLLSEGCDNAPNSCRLALTHCANLFLPGEQVRFTESGIAVGKDKWIETSGCLPWRIPQWTADTVTLAAVRWQRWEEVIRQQLSSDDTLFLYQGDNPFYQEITRQLLNRRQTLIAALNTGVNISTAASHLIGLGIGLTPSSDDYLVGLSAILLIPGHPLEKYRGDFLAALQCAGNNTTLLSKITLEEALHQRFRESVVRLLQHIITEQQPVSTQYITDIKNIGSSSGCDMLYGMADACALSHRSGGNYVDQDSC</sequence>
<dbReference type="EMBL" id="CAHPQX010000002">
    <property type="protein sequence ID" value="CAB5525818.1"/>
    <property type="molecule type" value="Genomic_DNA"/>
</dbReference>
<gene>
    <name evidence="1" type="ORF">GHA_00609</name>
    <name evidence="2" type="ORF">TML_00918</name>
</gene>
<protein>
    <submittedName>
        <fullName evidence="1">Protein of uncharacterized function (DUF2877)</fullName>
    </submittedName>
</protein>
<evidence type="ECO:0000313" key="1">
    <source>
        <dbReference type="EMBL" id="CAB5525818.1"/>
    </source>
</evidence>
<dbReference type="AlphaFoldDB" id="A0A9N8CNX5"/>
<name>A0A9N8CNX5_9ENTR</name>
<accession>A0A9N8CNX5</accession>
<reference evidence="1" key="1">
    <citation type="submission" date="2020-05" db="EMBL/GenBank/DDBJ databases">
        <authorList>
            <person name="Delgado-Blas J."/>
        </authorList>
    </citation>
    <scope>NUCLEOTIDE SEQUENCE</scope>
    <source>
        <strain evidence="1">BB1459</strain>
        <strain evidence="2">BB1480</strain>
    </source>
</reference>